<evidence type="ECO:0000313" key="4">
    <source>
        <dbReference type="EMBL" id="QNE19888.1"/>
    </source>
</evidence>
<dbReference type="RefSeq" id="WP_185441827.1">
    <property type="nucleotide sequence ID" value="NZ_CP043661.1"/>
</dbReference>
<dbReference type="InterPro" id="IPR025565">
    <property type="entry name" value="DUF4328"/>
</dbReference>
<dbReference type="AlphaFoldDB" id="A0A7G6X0X3"/>
<keyword evidence="2" id="KW-0812">Transmembrane</keyword>
<dbReference type="KEGG" id="kqi:F1D05_20715"/>
<feature type="transmembrane region" description="Helical" evidence="2">
    <location>
        <begin position="230"/>
        <end position="256"/>
    </location>
</feature>
<reference evidence="5" key="1">
    <citation type="submission" date="2019-09" db="EMBL/GenBank/DDBJ databases">
        <title>Antimicrobial potential of Antarctic Bacteria.</title>
        <authorList>
            <person name="Benaud N."/>
            <person name="Edwards R.J."/>
            <person name="Ferrari B.C."/>
        </authorList>
    </citation>
    <scope>NUCLEOTIDE SEQUENCE [LARGE SCALE GENOMIC DNA]</scope>
    <source>
        <strain evidence="5">SPB151</strain>
    </source>
</reference>
<feature type="transmembrane region" description="Helical" evidence="2">
    <location>
        <begin position="290"/>
        <end position="311"/>
    </location>
</feature>
<organism evidence="4 5">
    <name type="scientific">Kribbella qitaiheensis</name>
    <dbReference type="NCBI Taxonomy" id="1544730"/>
    <lineage>
        <taxon>Bacteria</taxon>
        <taxon>Bacillati</taxon>
        <taxon>Actinomycetota</taxon>
        <taxon>Actinomycetes</taxon>
        <taxon>Propionibacteriales</taxon>
        <taxon>Kribbellaceae</taxon>
        <taxon>Kribbella</taxon>
    </lineage>
</organism>
<reference evidence="4 5" key="2">
    <citation type="journal article" date="2020" name="Microbiol. Resour. Announc.">
        <title>Antarctic desert soil bacteria exhibit high novel natural product potential, evaluated through long-read genome sequencing and comparative genomics.</title>
        <authorList>
            <person name="Benaud N."/>
            <person name="Edwards R.J."/>
            <person name="Amos T.G."/>
            <person name="D'Agostino P.M."/>
            <person name="Gutierrez-Chavez C."/>
            <person name="Montgomery K."/>
            <person name="Nicetic I."/>
            <person name="Ferrari B.C."/>
        </authorList>
    </citation>
    <scope>NUCLEOTIDE SEQUENCE [LARGE SCALE GENOMIC DNA]</scope>
    <source>
        <strain evidence="4 5">SPB151</strain>
    </source>
</reference>
<feature type="transmembrane region" description="Helical" evidence="2">
    <location>
        <begin position="78"/>
        <end position="98"/>
    </location>
</feature>
<feature type="region of interest" description="Disordered" evidence="1">
    <location>
        <begin position="1"/>
        <end position="63"/>
    </location>
</feature>
<dbReference type="Pfam" id="PF14219">
    <property type="entry name" value="DUF4328"/>
    <property type="match status" value="1"/>
</dbReference>
<feature type="region of interest" description="Disordered" evidence="1">
    <location>
        <begin position="322"/>
        <end position="383"/>
    </location>
</feature>
<feature type="compositionally biased region" description="Pro residues" evidence="1">
    <location>
        <begin position="9"/>
        <end position="28"/>
    </location>
</feature>
<keyword evidence="2" id="KW-1133">Transmembrane helix</keyword>
<sequence length="383" mass="41372">MSQYQGPYSGPPSQSPYPGPPAGPPAQYPRPQDGQHFGPQGQYPGPQAGQYPGAPNPGGYPIVQTGPKYRSLRRTAQASVVLMGLTSVAAVIQSILLWKSYSGVKRFIYLQVSEDEYQRGAERIAHTGPLLDLTNYLLLGTGIAFVIWLWQARENTEVIRPGFTASYQGGYNSHSGAHRHAQGWTVGGWLCPIVQFWYPLQVVQDVVTASEPPNEPGAARQARPLLFSWWASWTAFWVILVGGGGFAGVSFIVWLVRLVDSADAAEATGDYVDIYDLQTFMVRVALGVDIGFTVATVFLIVAAVTSSLLLFRVTGWQQAQADALTPPAPSGPTGQQPPGYAPPGQPQYGSRPLLGSTGQPGQQSFPSYGNPQEQFGDYKPRSD</sequence>
<protein>
    <submittedName>
        <fullName evidence="4">DUF4328 domain-containing protein</fullName>
    </submittedName>
</protein>
<feature type="transmembrane region" description="Helical" evidence="2">
    <location>
        <begin position="133"/>
        <end position="150"/>
    </location>
</feature>
<evidence type="ECO:0000259" key="3">
    <source>
        <dbReference type="Pfam" id="PF14219"/>
    </source>
</evidence>
<feature type="compositionally biased region" description="Polar residues" evidence="1">
    <location>
        <begin position="356"/>
        <end position="373"/>
    </location>
</feature>
<keyword evidence="2" id="KW-0472">Membrane</keyword>
<gene>
    <name evidence="4" type="ORF">F1D05_20715</name>
</gene>
<evidence type="ECO:0000256" key="2">
    <source>
        <dbReference type="SAM" id="Phobius"/>
    </source>
</evidence>
<name>A0A7G6X0X3_9ACTN</name>
<keyword evidence="5" id="KW-1185">Reference proteome</keyword>
<accession>A0A7G6X0X3</accession>
<dbReference type="Proteomes" id="UP000515563">
    <property type="component" value="Chromosome"/>
</dbReference>
<dbReference type="EMBL" id="CP043661">
    <property type="protein sequence ID" value="QNE19888.1"/>
    <property type="molecule type" value="Genomic_DNA"/>
</dbReference>
<evidence type="ECO:0000256" key="1">
    <source>
        <dbReference type="SAM" id="MobiDB-lite"/>
    </source>
</evidence>
<proteinExistence type="predicted"/>
<feature type="compositionally biased region" description="Low complexity" evidence="1">
    <location>
        <begin position="38"/>
        <end position="61"/>
    </location>
</feature>
<evidence type="ECO:0000313" key="5">
    <source>
        <dbReference type="Proteomes" id="UP000515563"/>
    </source>
</evidence>
<feature type="domain" description="DUF4328" evidence="3">
    <location>
        <begin position="135"/>
        <end position="314"/>
    </location>
</feature>